<accession>A0A392U8U0</accession>
<organism evidence="1 2">
    <name type="scientific">Trifolium medium</name>
    <dbReference type="NCBI Taxonomy" id="97028"/>
    <lineage>
        <taxon>Eukaryota</taxon>
        <taxon>Viridiplantae</taxon>
        <taxon>Streptophyta</taxon>
        <taxon>Embryophyta</taxon>
        <taxon>Tracheophyta</taxon>
        <taxon>Spermatophyta</taxon>
        <taxon>Magnoliopsida</taxon>
        <taxon>eudicotyledons</taxon>
        <taxon>Gunneridae</taxon>
        <taxon>Pentapetalae</taxon>
        <taxon>rosids</taxon>
        <taxon>fabids</taxon>
        <taxon>Fabales</taxon>
        <taxon>Fabaceae</taxon>
        <taxon>Papilionoideae</taxon>
        <taxon>50 kb inversion clade</taxon>
        <taxon>NPAAA clade</taxon>
        <taxon>Hologalegina</taxon>
        <taxon>IRL clade</taxon>
        <taxon>Trifolieae</taxon>
        <taxon>Trifolium</taxon>
    </lineage>
</organism>
<reference evidence="1 2" key="1">
    <citation type="journal article" date="2018" name="Front. Plant Sci.">
        <title>Red Clover (Trifolium pratense) and Zigzag Clover (T. medium) - A Picture of Genomic Similarities and Differences.</title>
        <authorList>
            <person name="Dluhosova J."/>
            <person name="Istvanek J."/>
            <person name="Nedelnik J."/>
            <person name="Repkova J."/>
        </authorList>
    </citation>
    <scope>NUCLEOTIDE SEQUENCE [LARGE SCALE GENOMIC DNA]</scope>
    <source>
        <strain evidence="2">cv. 10/8</strain>
        <tissue evidence="1">Leaf</tissue>
    </source>
</reference>
<dbReference type="AlphaFoldDB" id="A0A392U8U0"/>
<evidence type="ECO:0000313" key="2">
    <source>
        <dbReference type="Proteomes" id="UP000265520"/>
    </source>
</evidence>
<comment type="caution">
    <text evidence="1">The sequence shown here is derived from an EMBL/GenBank/DDBJ whole genome shotgun (WGS) entry which is preliminary data.</text>
</comment>
<feature type="non-terminal residue" evidence="1">
    <location>
        <position position="1"/>
    </location>
</feature>
<name>A0A392U8U0_9FABA</name>
<proteinExistence type="predicted"/>
<keyword evidence="2" id="KW-1185">Reference proteome</keyword>
<dbReference type="Proteomes" id="UP000265520">
    <property type="component" value="Unassembled WGS sequence"/>
</dbReference>
<dbReference type="EMBL" id="LXQA010752178">
    <property type="protein sequence ID" value="MCI69247.1"/>
    <property type="molecule type" value="Genomic_DNA"/>
</dbReference>
<sequence length="75" mass="8461">ALHRSWSKSREHFWILRVAQLSQVVEGNHLEVARRAGWVGATRQYKNSKLTGITDTCASHMTGGAAREHGKLCRF</sequence>
<protein>
    <submittedName>
        <fullName evidence="1">Uncharacterized protein</fullName>
    </submittedName>
</protein>
<evidence type="ECO:0000313" key="1">
    <source>
        <dbReference type="EMBL" id="MCI69247.1"/>
    </source>
</evidence>